<feature type="domain" description="N-acetyltransferase" evidence="1">
    <location>
        <begin position="140"/>
        <end position="207"/>
    </location>
</feature>
<sequence length="231" mass="26520">MSETHIVDGEALQFRNLKYSDLGPIAALNLRAFQDSETYQWRFRGVSSAALVAIVKHFGRKAYLDPHVNCKVAYTSSHPYLGFLAYEQLPPAKLSYYEKFIKWVNSLYERFLYWWYDASAVKRRMQYNEVQYGTMLYKTGLLAQPNGFLHVHLISVNPDIQKKGVGKAILNIVHRDADKYRLPCFLVASTAGFGMYEHLGYRTIATTELRDDETGELVKLSSGMIRDAKKD</sequence>
<dbReference type="SUPFAM" id="SSF55729">
    <property type="entry name" value="Acyl-CoA N-acyltransferases (Nat)"/>
    <property type="match status" value="1"/>
</dbReference>
<protein>
    <submittedName>
        <fullName evidence="2">N-acetyltransferase</fullName>
    </submittedName>
</protein>
<keyword evidence="3" id="KW-1185">Reference proteome</keyword>
<gene>
    <name evidence="2" type="ORF">SOMG_01867</name>
</gene>
<dbReference type="GeneID" id="80875349"/>
<dbReference type="InterPro" id="IPR000182">
    <property type="entry name" value="GNAT_dom"/>
</dbReference>
<evidence type="ECO:0000313" key="3">
    <source>
        <dbReference type="Proteomes" id="UP001212411"/>
    </source>
</evidence>
<dbReference type="PANTHER" id="PTHR42791:SF1">
    <property type="entry name" value="N-ACETYLTRANSFERASE DOMAIN-CONTAINING PROTEIN"/>
    <property type="match status" value="1"/>
</dbReference>
<dbReference type="RefSeq" id="XP_056036918.1">
    <property type="nucleotide sequence ID" value="XM_056180660.1"/>
</dbReference>
<dbReference type="KEGG" id="som:SOMG_01867"/>
<name>A0AAE9WAL8_9SCHI</name>
<dbReference type="Proteomes" id="UP001212411">
    <property type="component" value="Chromosome 1"/>
</dbReference>
<evidence type="ECO:0000313" key="2">
    <source>
        <dbReference type="EMBL" id="WBW72675.1"/>
    </source>
</evidence>
<dbReference type="PANTHER" id="PTHR42791">
    <property type="entry name" value="GNAT FAMILY ACETYLTRANSFERASE"/>
    <property type="match status" value="1"/>
</dbReference>
<dbReference type="Pfam" id="PF13673">
    <property type="entry name" value="Acetyltransf_10"/>
    <property type="match status" value="1"/>
</dbReference>
<evidence type="ECO:0000259" key="1">
    <source>
        <dbReference type="Pfam" id="PF13673"/>
    </source>
</evidence>
<dbReference type="Gene3D" id="3.40.630.30">
    <property type="match status" value="1"/>
</dbReference>
<dbReference type="EMBL" id="CP115611">
    <property type="protein sequence ID" value="WBW72675.1"/>
    <property type="molecule type" value="Genomic_DNA"/>
</dbReference>
<proteinExistence type="predicted"/>
<reference evidence="2 3" key="1">
    <citation type="journal article" date="2023" name="G3 (Bethesda)">
        <title>A high-quality reference genome for the fission yeast Schizosaccharomyces osmophilus.</title>
        <authorList>
            <person name="Jia G.S."/>
            <person name="Zhang W.C."/>
            <person name="Liang Y."/>
            <person name="Liu X.H."/>
            <person name="Rhind N."/>
            <person name="Pidoux A."/>
            <person name="Brysch-Herzberg M."/>
            <person name="Du L.L."/>
        </authorList>
    </citation>
    <scope>NUCLEOTIDE SEQUENCE [LARGE SCALE GENOMIC DNA]</scope>
    <source>
        <strain evidence="2 3">CBS 15793</strain>
    </source>
</reference>
<dbReference type="AlphaFoldDB" id="A0AAE9WAL8"/>
<dbReference type="InterPro" id="IPR052523">
    <property type="entry name" value="Trichothecene_AcTrans"/>
</dbReference>
<accession>A0AAE9WAL8</accession>
<dbReference type="GO" id="GO:0016747">
    <property type="term" value="F:acyltransferase activity, transferring groups other than amino-acyl groups"/>
    <property type="evidence" value="ECO:0007669"/>
    <property type="project" value="InterPro"/>
</dbReference>
<dbReference type="InterPro" id="IPR016181">
    <property type="entry name" value="Acyl_CoA_acyltransferase"/>
</dbReference>
<organism evidence="2 3">
    <name type="scientific">Schizosaccharomyces osmophilus</name>
    <dbReference type="NCBI Taxonomy" id="2545709"/>
    <lineage>
        <taxon>Eukaryota</taxon>
        <taxon>Fungi</taxon>
        <taxon>Dikarya</taxon>
        <taxon>Ascomycota</taxon>
        <taxon>Taphrinomycotina</taxon>
        <taxon>Schizosaccharomycetes</taxon>
        <taxon>Schizosaccharomycetales</taxon>
        <taxon>Schizosaccharomycetaceae</taxon>
        <taxon>Schizosaccharomyces</taxon>
    </lineage>
</organism>